<evidence type="ECO:0000313" key="2">
    <source>
        <dbReference type="EMBL" id="CAL5226044.1"/>
    </source>
</evidence>
<keyword evidence="3" id="KW-1185">Reference proteome</keyword>
<keyword evidence="1" id="KW-0472">Membrane</keyword>
<name>A0ABP1G686_9CHLO</name>
<gene>
    <name evidence="2" type="primary">g8856</name>
    <name evidence="2" type="ORF">VP750_LOCUS7950</name>
</gene>
<comment type="caution">
    <text evidence="2">The sequence shown here is derived from an EMBL/GenBank/DDBJ whole genome shotgun (WGS) entry which is preliminary data.</text>
</comment>
<proteinExistence type="predicted"/>
<keyword evidence="1" id="KW-0812">Transmembrane</keyword>
<keyword evidence="1" id="KW-1133">Transmembrane helix</keyword>
<accession>A0ABP1G686</accession>
<dbReference type="EMBL" id="CAXHTA020000015">
    <property type="protein sequence ID" value="CAL5226044.1"/>
    <property type="molecule type" value="Genomic_DNA"/>
</dbReference>
<evidence type="ECO:0000313" key="3">
    <source>
        <dbReference type="Proteomes" id="UP001497392"/>
    </source>
</evidence>
<feature type="transmembrane region" description="Helical" evidence="1">
    <location>
        <begin position="12"/>
        <end position="31"/>
    </location>
</feature>
<sequence length="77" mass="8506">MFANATSAFIPAPSVSPCILGFFQYLAVLLWTTTEQHSIKKCPFSRPSRSHASESPAGRCEWERFLCSSARPQQQGG</sequence>
<dbReference type="Proteomes" id="UP001497392">
    <property type="component" value="Unassembled WGS sequence"/>
</dbReference>
<organism evidence="2 3">
    <name type="scientific">Coccomyxa viridis</name>
    <dbReference type="NCBI Taxonomy" id="1274662"/>
    <lineage>
        <taxon>Eukaryota</taxon>
        <taxon>Viridiplantae</taxon>
        <taxon>Chlorophyta</taxon>
        <taxon>core chlorophytes</taxon>
        <taxon>Trebouxiophyceae</taxon>
        <taxon>Trebouxiophyceae incertae sedis</taxon>
        <taxon>Coccomyxaceae</taxon>
        <taxon>Coccomyxa</taxon>
    </lineage>
</organism>
<protein>
    <submittedName>
        <fullName evidence="2">G8856 protein</fullName>
    </submittedName>
</protein>
<evidence type="ECO:0000256" key="1">
    <source>
        <dbReference type="SAM" id="Phobius"/>
    </source>
</evidence>
<reference evidence="2 3" key="1">
    <citation type="submission" date="2024-06" db="EMBL/GenBank/DDBJ databases">
        <authorList>
            <person name="Kraege A."/>
            <person name="Thomma B."/>
        </authorList>
    </citation>
    <scope>NUCLEOTIDE SEQUENCE [LARGE SCALE GENOMIC DNA]</scope>
</reference>